<name>A0A834MKP3_RHYFE</name>
<evidence type="ECO:0000313" key="1">
    <source>
        <dbReference type="EMBL" id="KAF7285886.1"/>
    </source>
</evidence>
<proteinExistence type="predicted"/>
<organism evidence="1 2">
    <name type="scientific">Rhynchophorus ferrugineus</name>
    <name type="common">Red palm weevil</name>
    <name type="synonym">Curculio ferrugineus</name>
    <dbReference type="NCBI Taxonomy" id="354439"/>
    <lineage>
        <taxon>Eukaryota</taxon>
        <taxon>Metazoa</taxon>
        <taxon>Ecdysozoa</taxon>
        <taxon>Arthropoda</taxon>
        <taxon>Hexapoda</taxon>
        <taxon>Insecta</taxon>
        <taxon>Pterygota</taxon>
        <taxon>Neoptera</taxon>
        <taxon>Endopterygota</taxon>
        <taxon>Coleoptera</taxon>
        <taxon>Polyphaga</taxon>
        <taxon>Cucujiformia</taxon>
        <taxon>Curculionidae</taxon>
        <taxon>Dryophthorinae</taxon>
        <taxon>Rhynchophorus</taxon>
    </lineage>
</organism>
<protein>
    <submittedName>
        <fullName evidence="1">Uncharacterized protein</fullName>
    </submittedName>
</protein>
<gene>
    <name evidence="1" type="ORF">GWI33_009364</name>
</gene>
<evidence type="ECO:0000313" key="2">
    <source>
        <dbReference type="Proteomes" id="UP000625711"/>
    </source>
</evidence>
<comment type="caution">
    <text evidence="1">The sequence shown here is derived from an EMBL/GenBank/DDBJ whole genome shotgun (WGS) entry which is preliminary data.</text>
</comment>
<accession>A0A834MKP3</accession>
<dbReference type="Proteomes" id="UP000625711">
    <property type="component" value="Unassembled WGS sequence"/>
</dbReference>
<dbReference type="EMBL" id="JAACXV010000041">
    <property type="protein sequence ID" value="KAF7285886.1"/>
    <property type="molecule type" value="Genomic_DNA"/>
</dbReference>
<keyword evidence="2" id="KW-1185">Reference proteome</keyword>
<reference evidence="1" key="1">
    <citation type="submission" date="2020-08" db="EMBL/GenBank/DDBJ databases">
        <title>Genome sequencing and assembly of the red palm weevil Rhynchophorus ferrugineus.</title>
        <authorList>
            <person name="Dias G.B."/>
            <person name="Bergman C.M."/>
            <person name="Manee M."/>
        </authorList>
    </citation>
    <scope>NUCLEOTIDE SEQUENCE</scope>
    <source>
        <strain evidence="1">AA-2017</strain>
        <tissue evidence="1">Whole larva</tissue>
    </source>
</reference>
<dbReference type="AlphaFoldDB" id="A0A834MKP3"/>
<sequence>MCLGIVGSSADVEQINAWTDTKETRTDRSSSNRVGYGANVHMFPYLLSGALSRVAPAVTHERDGVSIRSAGLTYIINGDWDYG</sequence>